<keyword evidence="10" id="KW-1185">Reference proteome</keyword>
<proteinExistence type="predicted"/>
<sequence length="255" mass="28808">MVKPPTFDSNGMKKGAWSKEEDDRLRAFVHEFGHTNWRLLPLLAGLARCGKSCRLRWVNYLKPGLKRGKFAKHEEELIIKLHHQLGNKWSAIAVKIPGRTDNEIKNYWHAHIKKRGRRGGIRAPILHKEEGSSPSSSSSSSDHQEGLSAYQNPKTTDDLNPIADLYSFARANGDDVLSAHDLSHQITCISQMNGDLPPFPVEEFYDFELFPEMQNNSSNSSDGGSSFCSLTSAEFRRNFCSESFGEDNLEILDLW</sequence>
<gene>
    <name evidence="9" type="ORF">C2S53_016098</name>
</gene>
<evidence type="ECO:0000256" key="4">
    <source>
        <dbReference type="ARBA" id="ARBA00023242"/>
    </source>
</evidence>
<dbReference type="PANTHER" id="PTHR10641:SF1377">
    <property type="entry name" value="MYB-RELATED PROTEIN MYB4-LIKE"/>
    <property type="match status" value="1"/>
</dbReference>
<comment type="function">
    <text evidence="5">Transcription factor.</text>
</comment>
<feature type="domain" description="HTH myb-type" evidence="8">
    <location>
        <begin position="62"/>
        <end position="116"/>
    </location>
</feature>
<feature type="region of interest" description="Disordered" evidence="6">
    <location>
        <begin position="127"/>
        <end position="156"/>
    </location>
</feature>
<evidence type="ECO:0000313" key="10">
    <source>
        <dbReference type="Proteomes" id="UP001190926"/>
    </source>
</evidence>
<dbReference type="PANTHER" id="PTHR10641">
    <property type="entry name" value="MYB FAMILY TRANSCRIPTION FACTOR"/>
    <property type="match status" value="1"/>
</dbReference>
<feature type="domain" description="HTH myb-type" evidence="8">
    <location>
        <begin position="9"/>
        <end position="61"/>
    </location>
</feature>
<dbReference type="Proteomes" id="UP001190926">
    <property type="component" value="Unassembled WGS sequence"/>
</dbReference>
<reference evidence="9 10" key="1">
    <citation type="journal article" date="2021" name="Nat. Commun.">
        <title>Incipient diploidization of the medicinal plant Perilla within 10,000 years.</title>
        <authorList>
            <person name="Zhang Y."/>
            <person name="Shen Q."/>
            <person name="Leng L."/>
            <person name="Zhang D."/>
            <person name="Chen S."/>
            <person name="Shi Y."/>
            <person name="Ning Z."/>
            <person name="Chen S."/>
        </authorList>
    </citation>
    <scope>NUCLEOTIDE SEQUENCE [LARGE SCALE GENOMIC DNA]</scope>
    <source>
        <strain evidence="10">cv. PC099</strain>
    </source>
</reference>
<dbReference type="SUPFAM" id="SSF46689">
    <property type="entry name" value="Homeodomain-like"/>
    <property type="match status" value="1"/>
</dbReference>
<dbReference type="PROSITE" id="PS50090">
    <property type="entry name" value="MYB_LIKE"/>
    <property type="match status" value="2"/>
</dbReference>
<evidence type="ECO:0000313" key="9">
    <source>
        <dbReference type="EMBL" id="KAH6827144.1"/>
    </source>
</evidence>
<organism evidence="9 10">
    <name type="scientific">Perilla frutescens var. hirtella</name>
    <name type="common">Perilla citriodora</name>
    <name type="synonym">Perilla setoyensis</name>
    <dbReference type="NCBI Taxonomy" id="608512"/>
    <lineage>
        <taxon>Eukaryota</taxon>
        <taxon>Viridiplantae</taxon>
        <taxon>Streptophyta</taxon>
        <taxon>Embryophyta</taxon>
        <taxon>Tracheophyta</taxon>
        <taxon>Spermatophyta</taxon>
        <taxon>Magnoliopsida</taxon>
        <taxon>eudicotyledons</taxon>
        <taxon>Gunneridae</taxon>
        <taxon>Pentapetalae</taxon>
        <taxon>asterids</taxon>
        <taxon>lamiids</taxon>
        <taxon>Lamiales</taxon>
        <taxon>Lamiaceae</taxon>
        <taxon>Nepetoideae</taxon>
        <taxon>Elsholtzieae</taxon>
        <taxon>Perilla</taxon>
    </lineage>
</organism>
<comment type="subcellular location">
    <subcellularLocation>
        <location evidence="1">Nucleus</location>
    </subcellularLocation>
</comment>
<evidence type="ECO:0000256" key="3">
    <source>
        <dbReference type="ARBA" id="ARBA00023125"/>
    </source>
</evidence>
<dbReference type="Pfam" id="PF00249">
    <property type="entry name" value="Myb_DNA-binding"/>
    <property type="match status" value="2"/>
</dbReference>
<keyword evidence="4" id="KW-0539">Nucleus</keyword>
<dbReference type="AlphaFoldDB" id="A0AAD4J4S1"/>
<name>A0AAD4J4S1_PERFH</name>
<evidence type="ECO:0000256" key="2">
    <source>
        <dbReference type="ARBA" id="ARBA00022737"/>
    </source>
</evidence>
<dbReference type="GO" id="GO:0005634">
    <property type="term" value="C:nucleus"/>
    <property type="evidence" value="ECO:0007669"/>
    <property type="project" value="UniProtKB-SubCell"/>
</dbReference>
<dbReference type="FunFam" id="1.10.10.60:FF:000001">
    <property type="entry name" value="MYB-related transcription factor"/>
    <property type="match status" value="1"/>
</dbReference>
<evidence type="ECO:0000256" key="1">
    <source>
        <dbReference type="ARBA" id="ARBA00004123"/>
    </source>
</evidence>
<evidence type="ECO:0000256" key="6">
    <source>
        <dbReference type="SAM" id="MobiDB-lite"/>
    </source>
</evidence>
<keyword evidence="3" id="KW-0238">DNA-binding</keyword>
<dbReference type="InterPro" id="IPR001005">
    <property type="entry name" value="SANT/Myb"/>
</dbReference>
<dbReference type="PROSITE" id="PS51294">
    <property type="entry name" value="HTH_MYB"/>
    <property type="match status" value="2"/>
</dbReference>
<evidence type="ECO:0000259" key="8">
    <source>
        <dbReference type="PROSITE" id="PS51294"/>
    </source>
</evidence>
<protein>
    <submittedName>
        <fullName evidence="9">Myb domain protein 106</fullName>
    </submittedName>
</protein>
<dbReference type="InterPro" id="IPR009057">
    <property type="entry name" value="Homeodomain-like_sf"/>
</dbReference>
<dbReference type="GO" id="GO:0003677">
    <property type="term" value="F:DNA binding"/>
    <property type="evidence" value="ECO:0007669"/>
    <property type="project" value="UniProtKB-KW"/>
</dbReference>
<dbReference type="InterPro" id="IPR015495">
    <property type="entry name" value="Myb_TF_plants"/>
</dbReference>
<dbReference type="EMBL" id="SDAM02000152">
    <property type="protein sequence ID" value="KAH6827144.1"/>
    <property type="molecule type" value="Genomic_DNA"/>
</dbReference>
<feature type="domain" description="Myb-like" evidence="7">
    <location>
        <begin position="62"/>
        <end position="112"/>
    </location>
</feature>
<evidence type="ECO:0000259" key="7">
    <source>
        <dbReference type="PROSITE" id="PS50090"/>
    </source>
</evidence>
<accession>A0AAD4J4S1</accession>
<evidence type="ECO:0000256" key="5">
    <source>
        <dbReference type="ARBA" id="ARBA00057804"/>
    </source>
</evidence>
<keyword evidence="2" id="KW-0677">Repeat</keyword>
<dbReference type="SMART" id="SM00717">
    <property type="entry name" value="SANT"/>
    <property type="match status" value="2"/>
</dbReference>
<feature type="domain" description="Myb-like" evidence="7">
    <location>
        <begin position="9"/>
        <end position="61"/>
    </location>
</feature>
<dbReference type="InterPro" id="IPR017930">
    <property type="entry name" value="Myb_dom"/>
</dbReference>
<comment type="caution">
    <text evidence="9">The sequence shown here is derived from an EMBL/GenBank/DDBJ whole genome shotgun (WGS) entry which is preliminary data.</text>
</comment>
<dbReference type="Gene3D" id="1.10.10.60">
    <property type="entry name" value="Homeodomain-like"/>
    <property type="match status" value="2"/>
</dbReference>
<feature type="compositionally biased region" description="Low complexity" evidence="6">
    <location>
        <begin position="132"/>
        <end position="141"/>
    </location>
</feature>
<dbReference type="CDD" id="cd00167">
    <property type="entry name" value="SANT"/>
    <property type="match status" value="2"/>
</dbReference>